<dbReference type="InterPro" id="IPR014721">
    <property type="entry name" value="Ribsml_uS5_D2-typ_fold_subgr"/>
</dbReference>
<feature type="domain" description="Lon proteolytic" evidence="6">
    <location>
        <begin position="255"/>
        <end position="355"/>
    </location>
</feature>
<keyword evidence="1" id="KW-0645">Protease</keyword>
<comment type="caution">
    <text evidence="7">The sequence shown here is derived from an EMBL/GenBank/DDBJ whole genome shotgun (WGS) entry which is preliminary data.</text>
</comment>
<accession>A0ABN7NV38</accession>
<dbReference type="EMBL" id="CAJPIN010010147">
    <property type="protein sequence ID" value="CAG2059640.1"/>
    <property type="molecule type" value="Genomic_DNA"/>
</dbReference>
<dbReference type="Pfam" id="PF00004">
    <property type="entry name" value="AAA"/>
    <property type="match status" value="1"/>
</dbReference>
<evidence type="ECO:0000256" key="5">
    <source>
        <dbReference type="PROSITE-ProRule" id="PRU01122"/>
    </source>
</evidence>
<dbReference type="Pfam" id="PF22667">
    <property type="entry name" value="Lon_lid"/>
    <property type="match status" value="1"/>
</dbReference>
<dbReference type="Gene3D" id="3.40.50.300">
    <property type="entry name" value="P-loop containing nucleotide triphosphate hydrolases"/>
    <property type="match status" value="1"/>
</dbReference>
<evidence type="ECO:0000256" key="4">
    <source>
        <dbReference type="ARBA" id="ARBA00022840"/>
    </source>
</evidence>
<reference evidence="7" key="1">
    <citation type="submission" date="2021-03" db="EMBL/GenBank/DDBJ databases">
        <authorList>
            <person name="Tran Van P."/>
        </authorList>
    </citation>
    <scope>NUCLEOTIDE SEQUENCE</scope>
</reference>
<sequence length="355" mass="39761">MACRLSEGSCICPYYLPGSRTWPEEGQLRRSDGRGKTVRLRTFSVGGMTDVAEIKGHRRTYVGAMPGKVIQCLKKTKTENPLVLIDEVDKIGKGYQGDPSSALLEMLDPEQNSNFLDHYLDVAVDLSKVLFICTANIIDTIPEPLRDRMEMIDMSGYVAEEKLAIARQYLVPQAMKDSGLKSDHVEIHDEALNTLIKSYCRESGVRNLQKHIEKVVRKVAYKVVKQEATKVDVMPTNLQDFVGKPVFTHDRMYDRTPAGVVMGLAWTAMGGSTLFIETTTRRPLEENSEGSLEITGHLGDVMKESAKIALTVARNFMTQTDPKNTFLNNSHLHLHVPEVMINVADIWCGDPYQLD</sequence>
<dbReference type="PROSITE" id="PS51786">
    <property type="entry name" value="LON_PROTEOLYTIC"/>
    <property type="match status" value="1"/>
</dbReference>
<dbReference type="InterPro" id="IPR008269">
    <property type="entry name" value="Lon_proteolytic"/>
</dbReference>
<evidence type="ECO:0000256" key="1">
    <source>
        <dbReference type="ARBA" id="ARBA00022670"/>
    </source>
</evidence>
<evidence type="ECO:0000259" key="6">
    <source>
        <dbReference type="PROSITE" id="PS51786"/>
    </source>
</evidence>
<dbReference type="InterPro" id="IPR027065">
    <property type="entry name" value="Lon_Prtase"/>
</dbReference>
<comment type="caution">
    <text evidence="5">Lacks conserved residue(s) required for the propagation of feature annotation.</text>
</comment>
<dbReference type="InterPro" id="IPR003959">
    <property type="entry name" value="ATPase_AAA_core"/>
</dbReference>
<keyword evidence="4" id="KW-0067">ATP-binding</keyword>
<dbReference type="Gene3D" id="3.30.230.10">
    <property type="match status" value="1"/>
</dbReference>
<keyword evidence="8" id="KW-1185">Reference proteome</keyword>
<dbReference type="InterPro" id="IPR054594">
    <property type="entry name" value="Lon_lid"/>
</dbReference>
<evidence type="ECO:0000256" key="2">
    <source>
        <dbReference type="ARBA" id="ARBA00022741"/>
    </source>
</evidence>
<gene>
    <name evidence="7" type="ORF">TPAB3V08_LOCUS6601</name>
</gene>
<evidence type="ECO:0000256" key="3">
    <source>
        <dbReference type="ARBA" id="ARBA00022801"/>
    </source>
</evidence>
<dbReference type="PANTHER" id="PTHR43718">
    <property type="entry name" value="LON PROTEASE"/>
    <property type="match status" value="1"/>
</dbReference>
<evidence type="ECO:0000313" key="8">
    <source>
        <dbReference type="Proteomes" id="UP001153148"/>
    </source>
</evidence>
<dbReference type="SUPFAM" id="SSF52540">
    <property type="entry name" value="P-loop containing nucleoside triphosphate hydrolases"/>
    <property type="match status" value="2"/>
</dbReference>
<dbReference type="InterPro" id="IPR020568">
    <property type="entry name" value="Ribosomal_Su5_D2-typ_SF"/>
</dbReference>
<dbReference type="SUPFAM" id="SSF54211">
    <property type="entry name" value="Ribosomal protein S5 domain 2-like"/>
    <property type="match status" value="1"/>
</dbReference>
<keyword evidence="3" id="KW-0378">Hydrolase</keyword>
<dbReference type="InterPro" id="IPR027417">
    <property type="entry name" value="P-loop_NTPase"/>
</dbReference>
<dbReference type="Proteomes" id="UP001153148">
    <property type="component" value="Unassembled WGS sequence"/>
</dbReference>
<proteinExistence type="predicted"/>
<keyword evidence="2" id="KW-0547">Nucleotide-binding</keyword>
<organism evidence="7 8">
    <name type="scientific">Timema podura</name>
    <name type="common">Walking stick</name>
    <dbReference type="NCBI Taxonomy" id="61482"/>
    <lineage>
        <taxon>Eukaryota</taxon>
        <taxon>Metazoa</taxon>
        <taxon>Ecdysozoa</taxon>
        <taxon>Arthropoda</taxon>
        <taxon>Hexapoda</taxon>
        <taxon>Insecta</taxon>
        <taxon>Pterygota</taxon>
        <taxon>Neoptera</taxon>
        <taxon>Polyneoptera</taxon>
        <taxon>Phasmatodea</taxon>
        <taxon>Timematodea</taxon>
        <taxon>Timematoidea</taxon>
        <taxon>Timematidae</taxon>
        <taxon>Timema</taxon>
    </lineage>
</organism>
<name>A0ABN7NV38_TIMPD</name>
<protein>
    <recommendedName>
        <fullName evidence="6">Lon proteolytic domain-containing protein</fullName>
    </recommendedName>
</protein>
<dbReference type="Gene3D" id="1.10.8.60">
    <property type="match status" value="1"/>
</dbReference>
<evidence type="ECO:0000313" key="7">
    <source>
        <dbReference type="EMBL" id="CAG2059640.1"/>
    </source>
</evidence>
<dbReference type="PANTHER" id="PTHR43718:SF2">
    <property type="entry name" value="LON PROTEASE HOMOLOG, MITOCHONDRIAL"/>
    <property type="match status" value="1"/>
</dbReference>
<dbReference type="Pfam" id="PF05362">
    <property type="entry name" value="Lon_C"/>
    <property type="match status" value="1"/>
</dbReference>